<keyword evidence="1" id="KW-0106">Calcium</keyword>
<reference evidence="4 5" key="2">
    <citation type="submission" date="2018-11" db="EMBL/GenBank/DDBJ databases">
        <authorList>
            <consortium name="Pathogen Informatics"/>
        </authorList>
    </citation>
    <scope>NUCLEOTIDE SEQUENCE [LARGE SCALE GENOMIC DNA]</scope>
    <source>
        <strain evidence="4 5">Egypt</strain>
    </source>
</reference>
<evidence type="ECO:0000256" key="1">
    <source>
        <dbReference type="ARBA" id="ARBA00022837"/>
    </source>
</evidence>
<dbReference type="InterPro" id="IPR011992">
    <property type="entry name" value="EF-hand-dom_pair"/>
</dbReference>
<keyword evidence="5" id="KW-1185">Reference proteome</keyword>
<dbReference type="Proteomes" id="UP000272942">
    <property type="component" value="Unassembled WGS sequence"/>
</dbReference>
<reference evidence="6" key="1">
    <citation type="submission" date="2016-06" db="UniProtKB">
        <authorList>
            <consortium name="WormBaseParasite"/>
        </authorList>
    </citation>
    <scope>IDENTIFICATION</scope>
</reference>
<evidence type="ECO:0000259" key="3">
    <source>
        <dbReference type="PROSITE" id="PS50222"/>
    </source>
</evidence>
<feature type="domain" description="EF-hand" evidence="3">
    <location>
        <begin position="19"/>
        <end position="54"/>
    </location>
</feature>
<dbReference type="PROSITE" id="PS00018">
    <property type="entry name" value="EF_HAND_1"/>
    <property type="match status" value="1"/>
</dbReference>
<dbReference type="PROSITE" id="PS50222">
    <property type="entry name" value="EF_HAND_2"/>
    <property type="match status" value="1"/>
</dbReference>
<dbReference type="EMBL" id="UZAN01051541">
    <property type="protein sequence ID" value="VDP88971.1"/>
    <property type="molecule type" value="Genomic_DNA"/>
</dbReference>
<gene>
    <name evidence="4" type="ORF">ECPE_LOCUS11796</name>
</gene>
<feature type="compositionally biased region" description="Polar residues" evidence="2">
    <location>
        <begin position="149"/>
        <end position="163"/>
    </location>
</feature>
<evidence type="ECO:0000313" key="4">
    <source>
        <dbReference type="EMBL" id="VDP88971.1"/>
    </source>
</evidence>
<accession>A0A183AXW2</accession>
<feature type="compositionally biased region" description="Polar residues" evidence="2">
    <location>
        <begin position="212"/>
        <end position="306"/>
    </location>
</feature>
<evidence type="ECO:0000313" key="6">
    <source>
        <dbReference type="WBParaSite" id="ECPE_0001183201-mRNA-1"/>
    </source>
</evidence>
<evidence type="ECO:0000313" key="5">
    <source>
        <dbReference type="Proteomes" id="UP000272942"/>
    </source>
</evidence>
<feature type="region of interest" description="Disordered" evidence="2">
    <location>
        <begin position="85"/>
        <end position="360"/>
    </location>
</feature>
<proteinExistence type="predicted"/>
<sequence length="360" mass="37619">MEKVDKNDSSANKTYTATVLREMRDYFMDQFDHNKDGVIGMDEFVGVTDHNQGHSKGEWVPNEDKILEEAARQYQEAEARELAARTAQQQQAGRNVVPQMSNVGTHPDMPANAPVIQPLPPSDQVPVMSVLGSPQTQTGQFNAPPVPSGQPSAHPEQTGQQPGNLAGAPVTQTGTFHAPQGQPVPPGMQQGLAQNTGFQANNPIPQAPPVQPGTQQGFHSDQTRQQPGIQAGNQVPQAGSFGTPQAPNINQDVHPDQTGQRSFQAGQAPQTGNFGSVPNQSGQLPQVNPSQPNLQPVVQINPTGQQPAPAGFAPGQGNAGAPQVPLNQAGASAGGQWTQPASPQIVPAGSSSGNPVPVSA</sequence>
<dbReference type="WBParaSite" id="ECPE_0001183201-mRNA-1">
    <property type="protein sequence ID" value="ECPE_0001183201-mRNA-1"/>
    <property type="gene ID" value="ECPE_0001183201"/>
</dbReference>
<protein>
    <submittedName>
        <fullName evidence="6">EF-hand domain-containing protein</fullName>
    </submittedName>
</protein>
<organism evidence="6">
    <name type="scientific">Echinostoma caproni</name>
    <dbReference type="NCBI Taxonomy" id="27848"/>
    <lineage>
        <taxon>Eukaryota</taxon>
        <taxon>Metazoa</taxon>
        <taxon>Spiralia</taxon>
        <taxon>Lophotrochozoa</taxon>
        <taxon>Platyhelminthes</taxon>
        <taxon>Trematoda</taxon>
        <taxon>Digenea</taxon>
        <taxon>Plagiorchiida</taxon>
        <taxon>Echinostomata</taxon>
        <taxon>Echinostomatoidea</taxon>
        <taxon>Echinostomatidae</taxon>
        <taxon>Echinostoma</taxon>
    </lineage>
</organism>
<feature type="compositionally biased region" description="Polar residues" evidence="2">
    <location>
        <begin position="325"/>
        <end position="342"/>
    </location>
</feature>
<name>A0A183AXW2_9TREM</name>
<dbReference type="OrthoDB" id="5982823at2759"/>
<dbReference type="SUPFAM" id="SSF47473">
    <property type="entry name" value="EF-hand"/>
    <property type="match status" value="1"/>
</dbReference>
<feature type="compositionally biased region" description="Polar residues" evidence="2">
    <location>
        <begin position="192"/>
        <end position="204"/>
    </location>
</feature>
<dbReference type="AlphaFoldDB" id="A0A183AXW2"/>
<feature type="compositionally biased region" description="Polar residues" evidence="2">
    <location>
        <begin position="132"/>
        <end position="141"/>
    </location>
</feature>
<evidence type="ECO:0000256" key="2">
    <source>
        <dbReference type="SAM" id="MobiDB-lite"/>
    </source>
</evidence>
<dbReference type="InterPro" id="IPR002048">
    <property type="entry name" value="EF_hand_dom"/>
</dbReference>
<dbReference type="InterPro" id="IPR018247">
    <property type="entry name" value="EF_Hand_1_Ca_BS"/>
</dbReference>
<dbReference type="GO" id="GO:0005509">
    <property type="term" value="F:calcium ion binding"/>
    <property type="evidence" value="ECO:0007669"/>
    <property type="project" value="InterPro"/>
</dbReference>